<organism evidence="1 2">
    <name type="scientific">Steinernema carpocapsae</name>
    <name type="common">Entomopathogenic nematode</name>
    <dbReference type="NCBI Taxonomy" id="34508"/>
    <lineage>
        <taxon>Eukaryota</taxon>
        <taxon>Metazoa</taxon>
        <taxon>Ecdysozoa</taxon>
        <taxon>Nematoda</taxon>
        <taxon>Chromadorea</taxon>
        <taxon>Rhabditida</taxon>
        <taxon>Tylenchina</taxon>
        <taxon>Panagrolaimomorpha</taxon>
        <taxon>Strongyloidoidea</taxon>
        <taxon>Steinernematidae</taxon>
        <taxon>Steinernema</taxon>
    </lineage>
</organism>
<gene>
    <name evidence="1" type="ORF">L596_005890</name>
</gene>
<dbReference type="Proteomes" id="UP000298663">
    <property type="component" value="Unassembled WGS sequence"/>
</dbReference>
<sequence length="77" mass="8907">MAVLDSTRVRRVHSHLTNNLNANSAALDHLRSDLAPSHLSRPLSRFLISRSLQQEHVRTAKDQEWKVVKKYKQLSHI</sequence>
<reference evidence="1 2" key="2">
    <citation type="journal article" date="2019" name="G3 (Bethesda)">
        <title>Hybrid Assembly of the Genome of the Entomopathogenic Nematode Steinernema carpocapsae Identifies the X-Chromosome.</title>
        <authorList>
            <person name="Serra L."/>
            <person name="Macchietto M."/>
            <person name="Macias-Munoz A."/>
            <person name="McGill C.J."/>
            <person name="Rodriguez I.M."/>
            <person name="Rodriguez B."/>
            <person name="Murad R."/>
            <person name="Mortazavi A."/>
        </authorList>
    </citation>
    <scope>NUCLEOTIDE SEQUENCE [LARGE SCALE GENOMIC DNA]</scope>
    <source>
        <strain evidence="1 2">ALL</strain>
    </source>
</reference>
<keyword evidence="2" id="KW-1185">Reference proteome</keyword>
<proteinExistence type="predicted"/>
<comment type="caution">
    <text evidence="1">The sequence shown here is derived from an EMBL/GenBank/DDBJ whole genome shotgun (WGS) entry which is preliminary data.</text>
</comment>
<dbReference type="AlphaFoldDB" id="A0A4U8V0P8"/>
<name>A0A4U8V0P8_STECR</name>
<evidence type="ECO:0000313" key="2">
    <source>
        <dbReference type="Proteomes" id="UP000298663"/>
    </source>
</evidence>
<evidence type="ECO:0000313" key="1">
    <source>
        <dbReference type="EMBL" id="TMS39352.1"/>
    </source>
</evidence>
<accession>A0A4U8V0P8</accession>
<dbReference type="EMBL" id="AZBU02000001">
    <property type="protein sequence ID" value="TMS39352.1"/>
    <property type="molecule type" value="Genomic_DNA"/>
</dbReference>
<protein>
    <submittedName>
        <fullName evidence="1">Uncharacterized protein</fullName>
    </submittedName>
</protein>
<reference evidence="1 2" key="1">
    <citation type="journal article" date="2015" name="Genome Biol.">
        <title>Comparative genomics of Steinernema reveals deeply conserved gene regulatory networks.</title>
        <authorList>
            <person name="Dillman A.R."/>
            <person name="Macchietto M."/>
            <person name="Porter C.F."/>
            <person name="Rogers A."/>
            <person name="Williams B."/>
            <person name="Antoshechkin I."/>
            <person name="Lee M.M."/>
            <person name="Goodwin Z."/>
            <person name="Lu X."/>
            <person name="Lewis E.E."/>
            <person name="Goodrich-Blair H."/>
            <person name="Stock S.P."/>
            <person name="Adams B.J."/>
            <person name="Sternberg P.W."/>
            <person name="Mortazavi A."/>
        </authorList>
    </citation>
    <scope>NUCLEOTIDE SEQUENCE [LARGE SCALE GENOMIC DNA]</scope>
    <source>
        <strain evidence="1 2">ALL</strain>
    </source>
</reference>